<dbReference type="OMA" id="ETNVGPY"/>
<dbReference type="Pfam" id="PF00583">
    <property type="entry name" value="Acetyltransf_1"/>
    <property type="match status" value="1"/>
</dbReference>
<evidence type="ECO:0000256" key="1">
    <source>
        <dbReference type="ARBA" id="ARBA00004123"/>
    </source>
</evidence>
<dbReference type="GO" id="GO:1990189">
    <property type="term" value="F:protein N-terminal-serine acetyltransferase activity"/>
    <property type="evidence" value="ECO:0007669"/>
    <property type="project" value="UniProtKB-EC"/>
</dbReference>
<evidence type="ECO:0000256" key="2">
    <source>
        <dbReference type="ARBA" id="ARBA00004496"/>
    </source>
</evidence>
<dbReference type="GO" id="GO:0005634">
    <property type="term" value="C:nucleus"/>
    <property type="evidence" value="ECO:0007669"/>
    <property type="project" value="UniProtKB-SubCell"/>
</dbReference>
<dbReference type="EMBL" id="LNIX01000002">
    <property type="protein sequence ID" value="OXA59600.1"/>
    <property type="molecule type" value="Genomic_DNA"/>
</dbReference>
<evidence type="ECO:0000259" key="12">
    <source>
        <dbReference type="PROSITE" id="PS51186"/>
    </source>
</evidence>
<dbReference type="PANTHER" id="PTHR20531">
    <property type="entry name" value="N-ALPHA-ACETYLTRANSFERASE 40"/>
    <property type="match status" value="1"/>
</dbReference>
<keyword evidence="6" id="KW-0963">Cytoplasm</keyword>
<dbReference type="PANTHER" id="PTHR20531:SF1">
    <property type="entry name" value="N-ALPHA-ACETYLTRANSFERASE 40"/>
    <property type="match status" value="1"/>
</dbReference>
<evidence type="ECO:0000256" key="11">
    <source>
        <dbReference type="ARBA" id="ARBA00049524"/>
    </source>
</evidence>
<dbReference type="InterPro" id="IPR039949">
    <property type="entry name" value="NAA40"/>
</dbReference>
<evidence type="ECO:0000256" key="10">
    <source>
        <dbReference type="ARBA" id="ARBA00047821"/>
    </source>
</evidence>
<comment type="subcellular location">
    <subcellularLocation>
        <location evidence="2">Cytoplasm</location>
    </subcellularLocation>
    <subcellularLocation>
        <location evidence="1">Nucleus</location>
    </subcellularLocation>
</comment>
<dbReference type="SUPFAM" id="SSF55729">
    <property type="entry name" value="Acyl-CoA N-acyltransferases (Nat)"/>
    <property type="match status" value="1"/>
</dbReference>
<reference evidence="13 14" key="1">
    <citation type="submission" date="2015-12" db="EMBL/GenBank/DDBJ databases">
        <title>The genome of Folsomia candida.</title>
        <authorList>
            <person name="Faddeeva A."/>
            <person name="Derks M.F."/>
            <person name="Anvar Y."/>
            <person name="Smit S."/>
            <person name="Van Straalen N."/>
            <person name="Roelofs D."/>
        </authorList>
    </citation>
    <scope>NUCLEOTIDE SEQUENCE [LARGE SCALE GENOMIC DNA]</scope>
    <source>
        <strain evidence="13 14">VU population</strain>
        <tissue evidence="13">Whole body</tissue>
    </source>
</reference>
<sequence length="202" mass="23865">MIQLNSPTEEDETRVIEANSLEDPLQLELLNNYSSLTYRDGSTATLKHFKAQNLSPVQFKWIMGLMERNMKKMYKRSQGGWKERKKRKEMTQETSRYLVAYVNEKPVAFTHFQFDMDYGRQVLYCYEIQLETTVRRFGLGKHIMKTLEEIATATKLSMVVLTVFKHNLNALAFFKSIRYDIDETCPEDEEEKDYVIMSKRTL</sequence>
<evidence type="ECO:0000256" key="4">
    <source>
        <dbReference type="ARBA" id="ARBA00012950"/>
    </source>
</evidence>
<comment type="caution">
    <text evidence="13">The sequence shown here is derived from an EMBL/GenBank/DDBJ whole genome shotgun (WGS) entry which is preliminary data.</text>
</comment>
<dbReference type="OrthoDB" id="424551at2759"/>
<dbReference type="GO" id="GO:0010485">
    <property type="term" value="F:histone H4 acetyltransferase activity"/>
    <property type="evidence" value="ECO:0007669"/>
    <property type="project" value="InterPro"/>
</dbReference>
<gene>
    <name evidence="13" type="ORF">Fcan01_05888</name>
</gene>
<evidence type="ECO:0000313" key="13">
    <source>
        <dbReference type="EMBL" id="OXA59600.1"/>
    </source>
</evidence>
<dbReference type="CDD" id="cd04301">
    <property type="entry name" value="NAT_SF"/>
    <property type="match status" value="1"/>
</dbReference>
<dbReference type="EC" id="2.3.1.257" evidence="4"/>
<dbReference type="InterPro" id="IPR016181">
    <property type="entry name" value="Acyl_CoA_acyltransferase"/>
</dbReference>
<name>A0A226EQQ6_FOLCA</name>
<dbReference type="PROSITE" id="PS51186">
    <property type="entry name" value="GNAT"/>
    <property type="match status" value="1"/>
</dbReference>
<dbReference type="STRING" id="158441.A0A226EQQ6"/>
<dbReference type="GO" id="GO:0043998">
    <property type="term" value="F:histone H2A acetyltransferase activity"/>
    <property type="evidence" value="ECO:0007669"/>
    <property type="project" value="InterPro"/>
</dbReference>
<dbReference type="AlphaFoldDB" id="A0A226EQQ6"/>
<dbReference type="Proteomes" id="UP000198287">
    <property type="component" value="Unassembled WGS sequence"/>
</dbReference>
<evidence type="ECO:0000256" key="5">
    <source>
        <dbReference type="ARBA" id="ARBA00015043"/>
    </source>
</evidence>
<accession>A0A226EQQ6</accession>
<evidence type="ECO:0000256" key="8">
    <source>
        <dbReference type="ARBA" id="ARBA00023242"/>
    </source>
</evidence>
<dbReference type="GO" id="GO:0005737">
    <property type="term" value="C:cytoplasm"/>
    <property type="evidence" value="ECO:0007669"/>
    <property type="project" value="UniProtKB-SubCell"/>
</dbReference>
<organism evidence="13 14">
    <name type="scientific">Folsomia candida</name>
    <name type="common">Springtail</name>
    <dbReference type="NCBI Taxonomy" id="158441"/>
    <lineage>
        <taxon>Eukaryota</taxon>
        <taxon>Metazoa</taxon>
        <taxon>Ecdysozoa</taxon>
        <taxon>Arthropoda</taxon>
        <taxon>Hexapoda</taxon>
        <taxon>Collembola</taxon>
        <taxon>Entomobryomorpha</taxon>
        <taxon>Isotomoidea</taxon>
        <taxon>Isotomidae</taxon>
        <taxon>Proisotominae</taxon>
        <taxon>Folsomia</taxon>
    </lineage>
</organism>
<keyword evidence="7 13" id="KW-0808">Transferase</keyword>
<comment type="catalytic activity">
    <reaction evidence="11">
        <text>N-terminal L-seryl-[histone H4] + acetyl-CoA = N-terminal N(alpha)-acetyl-L-seryl-[histone H4] + CoA + H(+)</text>
        <dbReference type="Rhea" id="RHEA:50596"/>
        <dbReference type="Rhea" id="RHEA-COMP:12740"/>
        <dbReference type="Rhea" id="RHEA-COMP:12743"/>
        <dbReference type="ChEBI" id="CHEBI:15378"/>
        <dbReference type="ChEBI" id="CHEBI:57287"/>
        <dbReference type="ChEBI" id="CHEBI:57288"/>
        <dbReference type="ChEBI" id="CHEBI:64738"/>
        <dbReference type="ChEBI" id="CHEBI:83690"/>
        <dbReference type="EC" id="2.3.1.257"/>
    </reaction>
</comment>
<keyword evidence="9" id="KW-0012">Acyltransferase</keyword>
<keyword evidence="14" id="KW-1185">Reference proteome</keyword>
<dbReference type="Gene3D" id="3.40.630.30">
    <property type="match status" value="1"/>
</dbReference>
<dbReference type="InterPro" id="IPR000182">
    <property type="entry name" value="GNAT_dom"/>
</dbReference>
<evidence type="ECO:0000256" key="7">
    <source>
        <dbReference type="ARBA" id="ARBA00022679"/>
    </source>
</evidence>
<keyword evidence="8" id="KW-0539">Nucleus</keyword>
<comment type="similarity">
    <text evidence="3">Belongs to the acetyltransferase family. NAA40 subfamily.</text>
</comment>
<evidence type="ECO:0000256" key="9">
    <source>
        <dbReference type="ARBA" id="ARBA00023315"/>
    </source>
</evidence>
<protein>
    <recommendedName>
        <fullName evidence="5">N-alpha-acetyltransferase 40</fullName>
        <ecNumber evidence="4">2.3.1.257</ecNumber>
    </recommendedName>
</protein>
<comment type="catalytic activity">
    <reaction evidence="10">
        <text>N-terminal L-seryl-[histone H2A] + acetyl-CoA = N-terminal N(alpha)-acetyl-L-seryl-[histone H2A] + CoA + H(+)</text>
        <dbReference type="Rhea" id="RHEA:50600"/>
        <dbReference type="Rhea" id="RHEA-COMP:12742"/>
        <dbReference type="Rhea" id="RHEA-COMP:12744"/>
        <dbReference type="ChEBI" id="CHEBI:15378"/>
        <dbReference type="ChEBI" id="CHEBI:57287"/>
        <dbReference type="ChEBI" id="CHEBI:57288"/>
        <dbReference type="ChEBI" id="CHEBI:64738"/>
        <dbReference type="ChEBI" id="CHEBI:83690"/>
        <dbReference type="EC" id="2.3.1.257"/>
    </reaction>
</comment>
<evidence type="ECO:0000256" key="6">
    <source>
        <dbReference type="ARBA" id="ARBA00022490"/>
    </source>
</evidence>
<evidence type="ECO:0000256" key="3">
    <source>
        <dbReference type="ARBA" id="ARBA00008870"/>
    </source>
</evidence>
<proteinExistence type="inferred from homology"/>
<feature type="domain" description="N-acetyltransferase" evidence="12">
    <location>
        <begin position="52"/>
        <end position="202"/>
    </location>
</feature>
<evidence type="ECO:0000313" key="14">
    <source>
        <dbReference type="Proteomes" id="UP000198287"/>
    </source>
</evidence>